<accession>A0A927CBP7</accession>
<reference evidence="2" key="1">
    <citation type="submission" date="2020-09" db="EMBL/GenBank/DDBJ databases">
        <title>A novel bacterium of genus Paenibacillus, isolated from South China Sea.</title>
        <authorList>
            <person name="Huang H."/>
            <person name="Mo K."/>
            <person name="Hu Y."/>
        </authorList>
    </citation>
    <scope>NUCLEOTIDE SEQUENCE</scope>
    <source>
        <strain evidence="2">IB182363</strain>
    </source>
</reference>
<dbReference type="AlphaFoldDB" id="A0A927CBP7"/>
<dbReference type="SUPFAM" id="SSF55729">
    <property type="entry name" value="Acyl-CoA N-acyltransferases (Nat)"/>
    <property type="match status" value="1"/>
</dbReference>
<evidence type="ECO:0000313" key="3">
    <source>
        <dbReference type="Proteomes" id="UP000639396"/>
    </source>
</evidence>
<dbReference type="InterPro" id="IPR016181">
    <property type="entry name" value="Acyl_CoA_acyltransferase"/>
</dbReference>
<dbReference type="PROSITE" id="PS51186">
    <property type="entry name" value="GNAT"/>
    <property type="match status" value="1"/>
</dbReference>
<dbReference type="RefSeq" id="WP_190930130.1">
    <property type="nucleotide sequence ID" value="NZ_JACXJA010000030.1"/>
</dbReference>
<dbReference type="Pfam" id="PF13508">
    <property type="entry name" value="Acetyltransf_7"/>
    <property type="match status" value="1"/>
</dbReference>
<evidence type="ECO:0000313" key="2">
    <source>
        <dbReference type="EMBL" id="MBD2864504.1"/>
    </source>
</evidence>
<organism evidence="2 3">
    <name type="scientific">Paenibacillus oceani</name>
    <dbReference type="NCBI Taxonomy" id="2772510"/>
    <lineage>
        <taxon>Bacteria</taxon>
        <taxon>Bacillati</taxon>
        <taxon>Bacillota</taxon>
        <taxon>Bacilli</taxon>
        <taxon>Bacillales</taxon>
        <taxon>Paenibacillaceae</taxon>
        <taxon>Paenibacillus</taxon>
    </lineage>
</organism>
<evidence type="ECO:0000259" key="1">
    <source>
        <dbReference type="PROSITE" id="PS51186"/>
    </source>
</evidence>
<dbReference type="PANTHER" id="PTHR43233">
    <property type="entry name" value="FAMILY N-ACETYLTRANSFERASE, PUTATIVE (AFU_ORTHOLOGUE AFUA_6G03350)-RELATED"/>
    <property type="match status" value="1"/>
</dbReference>
<dbReference type="Proteomes" id="UP000639396">
    <property type="component" value="Unassembled WGS sequence"/>
</dbReference>
<dbReference type="GO" id="GO:0016747">
    <property type="term" value="F:acyltransferase activity, transferring groups other than amino-acyl groups"/>
    <property type="evidence" value="ECO:0007669"/>
    <property type="project" value="InterPro"/>
</dbReference>
<keyword evidence="3" id="KW-1185">Reference proteome</keyword>
<feature type="domain" description="N-acetyltransferase" evidence="1">
    <location>
        <begin position="8"/>
        <end position="136"/>
    </location>
</feature>
<dbReference type="InterPro" id="IPR053144">
    <property type="entry name" value="Acetyltransferase_Butenolide"/>
</dbReference>
<name>A0A927CBP7_9BACL</name>
<dbReference type="Gene3D" id="3.40.630.30">
    <property type="match status" value="1"/>
</dbReference>
<dbReference type="CDD" id="cd04301">
    <property type="entry name" value="NAT_SF"/>
    <property type="match status" value="1"/>
</dbReference>
<gene>
    <name evidence="2" type="ORF">IDH45_21170</name>
</gene>
<dbReference type="PANTHER" id="PTHR43233:SF1">
    <property type="entry name" value="FAMILY N-ACETYLTRANSFERASE, PUTATIVE (AFU_ORTHOLOGUE AFUA_6G03350)-RELATED"/>
    <property type="match status" value="1"/>
</dbReference>
<sequence length="136" mass="15398">MNITYNQFLISDDKSLLQLDAICGFLGRSYWADRWSRETIAKSIENSLCYGIYDGGKQIGFARVVTDYATMYWLCDVYVDETYRGTGIGKKLIESITSSDELGGLSGILGTKDAHGLYEQYGFVRIPDRFMRKFPG</sequence>
<dbReference type="InterPro" id="IPR000182">
    <property type="entry name" value="GNAT_dom"/>
</dbReference>
<comment type="caution">
    <text evidence="2">The sequence shown here is derived from an EMBL/GenBank/DDBJ whole genome shotgun (WGS) entry which is preliminary data.</text>
</comment>
<proteinExistence type="predicted"/>
<dbReference type="EMBL" id="JACXJA010000030">
    <property type="protein sequence ID" value="MBD2864504.1"/>
    <property type="molecule type" value="Genomic_DNA"/>
</dbReference>
<protein>
    <submittedName>
        <fullName evidence="2">GNAT family N-acetyltransferase</fullName>
    </submittedName>
</protein>